<comment type="caution">
    <text evidence="1">The sequence shown here is derived from an EMBL/GenBank/DDBJ whole genome shotgun (WGS) entry which is preliminary data.</text>
</comment>
<gene>
    <name evidence="1" type="ORF">RPERSI_LOCUS6284</name>
</gene>
<keyword evidence="2" id="KW-1185">Reference proteome</keyword>
<dbReference type="EMBL" id="CAJVQC010009900">
    <property type="protein sequence ID" value="CAG8610341.1"/>
    <property type="molecule type" value="Genomic_DNA"/>
</dbReference>
<name>A0ACA9MS11_9GLOM</name>
<feature type="non-terminal residue" evidence="1">
    <location>
        <position position="1"/>
    </location>
</feature>
<dbReference type="Proteomes" id="UP000789920">
    <property type="component" value="Unassembled WGS sequence"/>
</dbReference>
<evidence type="ECO:0000313" key="2">
    <source>
        <dbReference type="Proteomes" id="UP000789920"/>
    </source>
</evidence>
<reference evidence="1" key="1">
    <citation type="submission" date="2021-06" db="EMBL/GenBank/DDBJ databases">
        <authorList>
            <person name="Kallberg Y."/>
            <person name="Tangrot J."/>
            <person name="Rosling A."/>
        </authorList>
    </citation>
    <scope>NUCLEOTIDE SEQUENCE</scope>
    <source>
        <strain evidence="1">MA461A</strain>
    </source>
</reference>
<organism evidence="1 2">
    <name type="scientific">Racocetra persica</name>
    <dbReference type="NCBI Taxonomy" id="160502"/>
    <lineage>
        <taxon>Eukaryota</taxon>
        <taxon>Fungi</taxon>
        <taxon>Fungi incertae sedis</taxon>
        <taxon>Mucoromycota</taxon>
        <taxon>Glomeromycotina</taxon>
        <taxon>Glomeromycetes</taxon>
        <taxon>Diversisporales</taxon>
        <taxon>Gigasporaceae</taxon>
        <taxon>Racocetra</taxon>
    </lineage>
</organism>
<evidence type="ECO:0000313" key="1">
    <source>
        <dbReference type="EMBL" id="CAG8610341.1"/>
    </source>
</evidence>
<proteinExistence type="predicted"/>
<protein>
    <submittedName>
        <fullName evidence="1">28765_t:CDS:1</fullName>
    </submittedName>
</protein>
<accession>A0ACA9MS11</accession>
<sequence>KWWPDYIPKRIIIFTLCCFAIIICYAVYMAKEFKWNHSTQGLVSSSFYFGYITTQILGGVLTDKFGGRRVLGIAAATWTFFTLLTPISARINIYCLILCRICLGIGEGASFPCVQSLISKWFPPEERSRAVSVACVSNFIGMVIAMPISNILGSSRFGWESIFWVFGIVGCIWSVIWHFYGRSDPRDYSGISKEELDWILKSKSSAYLDDNLDNYQSGSREITITDDDLGIQSENDVLLPKDQTLSRPNNIKKIPWKLIFSRREVWAIILGQFCNSWGFFILLNWLPIYYYEHFHVNINLIGYYTALPYFTYIIMGSIAGYLCDYAINKLKFYVLTVRKFFNLTGTLGISMSLLVVTYLAKTSLEGLLTITIGFAIYSFKVPSFDIAPKYAGLIYGLGNTFAVLPALFGVALTGWILEVTDNNWSIIWCLCSLFYIFGTSFFVSLAGGEVIID</sequence>